<evidence type="ECO:0000313" key="1">
    <source>
        <dbReference type="EMBL" id="GAT61891.1"/>
    </source>
</evidence>
<dbReference type="Proteomes" id="UP000076586">
    <property type="component" value="Unassembled WGS sequence"/>
</dbReference>
<dbReference type="PROSITE" id="PS51257">
    <property type="entry name" value="PROKAR_LIPOPROTEIN"/>
    <property type="match status" value="1"/>
</dbReference>
<protein>
    <recommendedName>
        <fullName evidence="3">Lipoprotein</fullName>
    </recommendedName>
</protein>
<organism evidence="1 2">
    <name type="scientific">Paludibacter jiangxiensis</name>
    <dbReference type="NCBI Taxonomy" id="681398"/>
    <lineage>
        <taxon>Bacteria</taxon>
        <taxon>Pseudomonadati</taxon>
        <taxon>Bacteroidota</taxon>
        <taxon>Bacteroidia</taxon>
        <taxon>Bacteroidales</taxon>
        <taxon>Paludibacteraceae</taxon>
        <taxon>Paludibacter</taxon>
    </lineage>
</organism>
<dbReference type="EMBL" id="BDCR01000001">
    <property type="protein sequence ID" value="GAT61891.1"/>
    <property type="molecule type" value="Genomic_DNA"/>
</dbReference>
<comment type="caution">
    <text evidence="1">The sequence shown here is derived from an EMBL/GenBank/DDBJ whole genome shotgun (WGS) entry which is preliminary data.</text>
</comment>
<reference evidence="2" key="2">
    <citation type="journal article" date="2017" name="Genome Announc.">
        <title>Draft genome sequence of Paludibacter jiangxiensis NM7(T), a propionate-producing fermentative bacterium.</title>
        <authorList>
            <person name="Qiu Y.-L."/>
            <person name="Tourlousse D.M."/>
            <person name="Matsuura N."/>
            <person name="Ohashi A."/>
            <person name="Sekiguchi Y."/>
        </authorList>
    </citation>
    <scope>NUCLEOTIDE SEQUENCE [LARGE SCALE GENOMIC DNA]</scope>
    <source>
        <strain evidence="2">NM7</strain>
    </source>
</reference>
<evidence type="ECO:0008006" key="3">
    <source>
        <dbReference type="Google" id="ProtNLM"/>
    </source>
</evidence>
<evidence type="ECO:0000313" key="2">
    <source>
        <dbReference type="Proteomes" id="UP000076586"/>
    </source>
</evidence>
<sequence>MKIKFINYGICIICCLMLVSCFDNEIYFDLTNQTICSCNKQRIINLYIDGSNSTNFYHWILKPNKKGASSVSIRTENSNYVIENMWNEDVSKKFRLQPNTEYEIRNNTFGDAAGGKLTIKTNNKGVVIYADKTSCQ</sequence>
<name>A0A170YLC6_9BACT</name>
<reference evidence="2" key="1">
    <citation type="submission" date="2016-04" db="EMBL/GenBank/DDBJ databases">
        <title>Draft genome sequence of Paludibacter jiangxiensis strain NM7.</title>
        <authorList>
            <person name="Qiu Y."/>
            <person name="Matsuura N."/>
            <person name="Ohashi A."/>
            <person name="Tourlousse M.D."/>
            <person name="Sekiguchi Y."/>
        </authorList>
    </citation>
    <scope>NUCLEOTIDE SEQUENCE [LARGE SCALE GENOMIC DNA]</scope>
    <source>
        <strain evidence="2">NM7</strain>
    </source>
</reference>
<keyword evidence="2" id="KW-1185">Reference proteome</keyword>
<dbReference type="OrthoDB" id="1074993at2"/>
<proteinExistence type="predicted"/>
<dbReference type="RefSeq" id="WP_153802454.1">
    <property type="nucleotide sequence ID" value="NZ_BDCR01000001.1"/>
</dbReference>
<dbReference type="AlphaFoldDB" id="A0A170YLC6"/>
<gene>
    <name evidence="1" type="ORF">PJIAN_1478</name>
</gene>
<accession>A0A170YLC6</accession>